<gene>
    <name evidence="1" type="ORF">RAE03_01670</name>
</gene>
<dbReference type="RefSeq" id="WP_259886239.1">
    <property type="nucleotide sequence ID" value="NZ_JAVBIB010000002.1"/>
</dbReference>
<proteinExistence type="predicted"/>
<name>A0AAE4STU7_9CORY</name>
<dbReference type="EMBL" id="JAVBIB010000002">
    <property type="protein sequence ID" value="MDV2418493.1"/>
    <property type="molecule type" value="Genomic_DNA"/>
</dbReference>
<dbReference type="Proteomes" id="UP001185706">
    <property type="component" value="Unassembled WGS sequence"/>
</dbReference>
<dbReference type="AlphaFoldDB" id="A0AAE4STU7"/>
<sequence length="517" mass="58622">MLTEFLKSYRNFETVNGIKGVSVYVVSDELGDNLDRICKELWLIHKKYDGIDEEDFLKWAKWIRWMRAHGWVSSESQIPNAEVYAEFKAFLAEESEVGDEPELLAELEMIAEHTFNGEPSPMLVELIDTISVLGHTNCLVVASSRLTRNALKEYLGPDVLVLTLAEARTQSSNGKTVIAFGFPQSFPSALWSSPLSGELIYIVPSWLKNKDVPNTPMKDVAELSLRIDPYFDWPEGEKGHSEEKSGNCIDSIQVEEAVLNPTSRWTGDLRHDSASPLPSLGTFEPDKMPAVRLHLSGGWTFWMPMNESHRGVDLSFPVGQRIQYLSARELTTSDLLFFRIGESETEELDRLTIEELGTDFLEVQKRQEEWKAKLRANLRRMGPRLVARELRTMGIKTAERVENWAEDSLIKPVSDVDFEKLLVWLDCEVDSHFSAARRLRSARSVAAWKVRRSVERLIDVTVMDDLSEVGFQILGSNKNEVGIAVVSELTGIDYITVPIDRSDSKRAVREGADQWLI</sequence>
<comment type="caution">
    <text evidence="1">The sequence shown here is derived from an EMBL/GenBank/DDBJ whole genome shotgun (WGS) entry which is preliminary data.</text>
</comment>
<evidence type="ECO:0000313" key="2">
    <source>
        <dbReference type="Proteomes" id="UP001185706"/>
    </source>
</evidence>
<reference evidence="1" key="1">
    <citation type="submission" date="2023-08" db="EMBL/GenBank/DDBJ databases">
        <title>Genomic characterization of the C. tuberculostearicum species complex, a ubiquitous member of the human skin microbiome.</title>
        <authorList>
            <person name="Ahmed N."/>
            <person name="Deming C."/>
            <person name="Conlan S."/>
            <person name="Segre J."/>
        </authorList>
    </citation>
    <scope>NUCLEOTIDE SEQUENCE</scope>
    <source>
        <strain evidence="1">CTNIH22</strain>
    </source>
</reference>
<evidence type="ECO:0000313" key="1">
    <source>
        <dbReference type="EMBL" id="MDV2418493.1"/>
    </source>
</evidence>
<accession>A0AAE4STU7</accession>
<protein>
    <submittedName>
        <fullName evidence="1">Uncharacterized protein</fullName>
    </submittedName>
</protein>
<organism evidence="1 2">
    <name type="scientific">Corynebacterium tuberculostearicum</name>
    <dbReference type="NCBI Taxonomy" id="38304"/>
    <lineage>
        <taxon>Bacteria</taxon>
        <taxon>Bacillati</taxon>
        <taxon>Actinomycetota</taxon>
        <taxon>Actinomycetes</taxon>
        <taxon>Mycobacteriales</taxon>
        <taxon>Corynebacteriaceae</taxon>
        <taxon>Corynebacterium</taxon>
    </lineage>
</organism>